<dbReference type="InterPro" id="IPR000953">
    <property type="entry name" value="Chromo/chromo_shadow_dom"/>
</dbReference>
<dbReference type="InterPro" id="IPR051219">
    <property type="entry name" value="Heterochromatin_chromo-domain"/>
</dbReference>
<evidence type="ECO:0000259" key="4">
    <source>
        <dbReference type="PROSITE" id="PS50013"/>
    </source>
</evidence>
<dbReference type="AlphaFoldDB" id="A0A177AR49"/>
<name>A0A177AR49_9BILA</name>
<dbReference type="PROSITE" id="PS50013">
    <property type="entry name" value="CHROMO_2"/>
    <property type="match status" value="1"/>
</dbReference>
<dbReference type="InterPro" id="IPR008251">
    <property type="entry name" value="Chromo_shadow_dom"/>
</dbReference>
<reference evidence="5 6" key="1">
    <citation type="submission" date="2016-04" db="EMBL/GenBank/DDBJ databases">
        <title>The genome of Intoshia linei affirms orthonectids as highly simplified spiralians.</title>
        <authorList>
            <person name="Mikhailov K.V."/>
            <person name="Slusarev G.S."/>
            <person name="Nikitin M.A."/>
            <person name="Logacheva M.D."/>
            <person name="Penin A."/>
            <person name="Aleoshin V."/>
            <person name="Panchin Y.V."/>
        </authorList>
    </citation>
    <scope>NUCLEOTIDE SEQUENCE [LARGE SCALE GENOMIC DNA]</scope>
    <source>
        <strain evidence="5">Intl2013</strain>
        <tissue evidence="5">Whole animal</tissue>
    </source>
</reference>
<organism evidence="5 6">
    <name type="scientific">Intoshia linei</name>
    <dbReference type="NCBI Taxonomy" id="1819745"/>
    <lineage>
        <taxon>Eukaryota</taxon>
        <taxon>Metazoa</taxon>
        <taxon>Spiralia</taxon>
        <taxon>Lophotrochozoa</taxon>
        <taxon>Mesozoa</taxon>
        <taxon>Orthonectida</taxon>
        <taxon>Rhopaluridae</taxon>
        <taxon>Intoshia</taxon>
    </lineage>
</organism>
<dbReference type="PANTHER" id="PTHR22812">
    <property type="entry name" value="CHROMOBOX PROTEIN"/>
    <property type="match status" value="1"/>
</dbReference>
<evidence type="ECO:0000256" key="2">
    <source>
        <dbReference type="ARBA" id="ARBA00022737"/>
    </source>
</evidence>
<feature type="domain" description="Chromo" evidence="4">
    <location>
        <begin position="43"/>
        <end position="100"/>
    </location>
</feature>
<dbReference type="GO" id="GO:0005634">
    <property type="term" value="C:nucleus"/>
    <property type="evidence" value="ECO:0007669"/>
    <property type="project" value="UniProtKB-SubCell"/>
</dbReference>
<keyword evidence="3" id="KW-0539">Nucleus</keyword>
<protein>
    <recommendedName>
        <fullName evidence="4">Chromo domain-containing protein</fullName>
    </recommendedName>
</protein>
<evidence type="ECO:0000256" key="1">
    <source>
        <dbReference type="ARBA" id="ARBA00004123"/>
    </source>
</evidence>
<dbReference type="EMBL" id="LWCA01001799">
    <property type="protein sequence ID" value="OAF64486.1"/>
    <property type="molecule type" value="Genomic_DNA"/>
</dbReference>
<accession>A0A177AR49</accession>
<dbReference type="FunFam" id="2.40.50.40:FF:000031">
    <property type="entry name" value="Heterochromatin protein 1"/>
    <property type="match status" value="1"/>
</dbReference>
<dbReference type="SUPFAM" id="SSF54160">
    <property type="entry name" value="Chromo domain-like"/>
    <property type="match status" value="1"/>
</dbReference>
<sequence>MSRKKSQTDIQNTELKGVQMYVQSAQDDKALQNLRPRGFDRGLVPEKIIGATNSTGQLMFLMKWKESDEADLVPAKIANIVCPRIVIGFYEERLIWEQPN</sequence>
<keyword evidence="6" id="KW-1185">Reference proteome</keyword>
<dbReference type="Proteomes" id="UP000078046">
    <property type="component" value="Unassembled WGS sequence"/>
</dbReference>
<evidence type="ECO:0000256" key="3">
    <source>
        <dbReference type="ARBA" id="ARBA00023242"/>
    </source>
</evidence>
<gene>
    <name evidence="5" type="ORF">A3Q56_07808</name>
</gene>
<evidence type="ECO:0000313" key="6">
    <source>
        <dbReference type="Proteomes" id="UP000078046"/>
    </source>
</evidence>
<proteinExistence type="predicted"/>
<dbReference type="InterPro" id="IPR016197">
    <property type="entry name" value="Chromo-like_dom_sf"/>
</dbReference>
<evidence type="ECO:0000313" key="5">
    <source>
        <dbReference type="EMBL" id="OAF64486.1"/>
    </source>
</evidence>
<dbReference type="SMART" id="SM00300">
    <property type="entry name" value="ChSh"/>
    <property type="match status" value="1"/>
</dbReference>
<dbReference type="Gene3D" id="2.40.50.40">
    <property type="match status" value="1"/>
</dbReference>
<comment type="subcellular location">
    <subcellularLocation>
        <location evidence="1">Nucleus</location>
    </subcellularLocation>
</comment>
<comment type="caution">
    <text evidence="5">The sequence shown here is derived from an EMBL/GenBank/DDBJ whole genome shotgun (WGS) entry which is preliminary data.</text>
</comment>
<keyword evidence="2" id="KW-0677">Repeat</keyword>
<dbReference type="Pfam" id="PF01393">
    <property type="entry name" value="Chromo_shadow"/>
    <property type="match status" value="1"/>
</dbReference>
<dbReference type="OrthoDB" id="433924at2759"/>